<sequence>MRKFEIVLKNDRDSKAIIEYLAGFESAITVKRPDLKAYWLVGHAHDLEWQLRKSRTSVDHLGKVKHTYTVKWDFRLGDGTHLSDTLNSEVRRFFQEIVFCMRDNPSLEGGVKSNASLMGRMQALRCFFSWIFSPDLNIEPRTHFLSRVSGSHLSQFIEEYSTGGTFTCMRVGERILAKVSKETGKKLAPRDIYNLTQKDCRTVINFLKEFDCYTINNYGAKAIDRGKLGKLMSLGIGERYGKRYTRFLRQFEPEIKERYPEILVPIKLEGEHPSHKTLFFDQAEEPGNNKIWINAFLMSMQLFAAFKTIFPGKTIPATIRMAHLRNNTRQAANGTPWIPLPISLHILNKAIGFLLNDGDDVIQATNRLLTLLNEECKGKNVYFTNPAKKPVRRQIIQRASNYTSLNFDRAISTQPRKDGTFVRERDYDSWRKEPPLSDLVDLLYASCIIVISTLKPLRIDELLELKYNCLSLKNRDGYWLEQTIAKSSNQDQRVQRNFPIPALAARAIIYLQLLNDLSRKFTANGKTSESKYLFFKIAHLFVHKEKNHASIINADSIKDCLIAFCDYIEVPLDAYGRRWYVNIHELRKSFLLTFFWTYKHSSLDACRWIAGHSDPEHVLAYIQANIPGEEMVEVEAQYAQQQLRLFSTNQKLTELENLEKLNGDVCQHFNVKSVSMLDEIDLNDWLEFAISSGRYKIVAYDIGDEASNFGARVAIEINKNVSMS</sequence>
<dbReference type="InterPro" id="IPR011010">
    <property type="entry name" value="DNA_brk_join_enz"/>
</dbReference>
<evidence type="ECO:0000313" key="3">
    <source>
        <dbReference type="Proteomes" id="UP001305746"/>
    </source>
</evidence>
<evidence type="ECO:0008006" key="4">
    <source>
        <dbReference type="Google" id="ProtNLM"/>
    </source>
</evidence>
<dbReference type="Gene3D" id="1.10.443.10">
    <property type="entry name" value="Intergrase catalytic core"/>
    <property type="match status" value="1"/>
</dbReference>
<gene>
    <name evidence="2" type="ORF">U5822_00805</name>
</gene>
<reference evidence="2 3" key="1">
    <citation type="submission" date="2023-12" db="EMBL/GenBank/DDBJ databases">
        <title>Marinobacter qingdaonensis sp. nov., isolated from the intertidal sediment of Qingdao, PR China.</title>
        <authorList>
            <person name="Li Y."/>
        </authorList>
    </citation>
    <scope>NUCLEOTIDE SEQUENCE [LARGE SCALE GENOMIC DNA]</scope>
    <source>
        <strain evidence="2 3">ASW11-75</strain>
    </source>
</reference>
<comment type="caution">
    <text evidence="2">The sequence shown here is derived from an EMBL/GenBank/DDBJ whole genome shotgun (WGS) entry which is preliminary data.</text>
</comment>
<proteinExistence type="predicted"/>
<protein>
    <recommendedName>
        <fullName evidence="4">Phage integrase family protein</fullName>
    </recommendedName>
</protein>
<dbReference type="InterPro" id="IPR013762">
    <property type="entry name" value="Integrase-like_cat_sf"/>
</dbReference>
<dbReference type="EMBL" id="JAYDCJ010000001">
    <property type="protein sequence ID" value="MEA1079186.1"/>
    <property type="molecule type" value="Genomic_DNA"/>
</dbReference>
<evidence type="ECO:0000313" key="2">
    <source>
        <dbReference type="EMBL" id="MEA1079186.1"/>
    </source>
</evidence>
<evidence type="ECO:0000256" key="1">
    <source>
        <dbReference type="ARBA" id="ARBA00023172"/>
    </source>
</evidence>
<accession>A0ABU5NTP3</accession>
<keyword evidence="3" id="KW-1185">Reference proteome</keyword>
<dbReference type="Proteomes" id="UP001305746">
    <property type="component" value="Unassembled WGS sequence"/>
</dbReference>
<dbReference type="RefSeq" id="WP_322853722.1">
    <property type="nucleotide sequence ID" value="NZ_JAYDCJ010000001.1"/>
</dbReference>
<dbReference type="SUPFAM" id="SSF56349">
    <property type="entry name" value="DNA breaking-rejoining enzymes"/>
    <property type="match status" value="1"/>
</dbReference>
<organism evidence="2 3">
    <name type="scientific">Marinobacter qingdaonensis</name>
    <dbReference type="NCBI Taxonomy" id="3108486"/>
    <lineage>
        <taxon>Bacteria</taxon>
        <taxon>Pseudomonadati</taxon>
        <taxon>Pseudomonadota</taxon>
        <taxon>Gammaproteobacteria</taxon>
        <taxon>Pseudomonadales</taxon>
        <taxon>Marinobacteraceae</taxon>
        <taxon>Marinobacter</taxon>
    </lineage>
</organism>
<keyword evidence="1" id="KW-0233">DNA recombination</keyword>
<name>A0ABU5NTP3_9GAMM</name>